<dbReference type="Gene3D" id="1.10.10.10">
    <property type="entry name" value="Winged helix-like DNA-binding domain superfamily/Winged helix DNA-binding domain"/>
    <property type="match status" value="1"/>
</dbReference>
<evidence type="ECO:0000259" key="2">
    <source>
        <dbReference type="SMART" id="SM00419"/>
    </source>
</evidence>
<name>A0ABR7SGD7_9ACTN</name>
<feature type="domain" description="HTH crp-type" evidence="2">
    <location>
        <begin position="21"/>
        <end position="75"/>
    </location>
</feature>
<dbReference type="Pfam" id="PF00480">
    <property type="entry name" value="ROK"/>
    <property type="match status" value="1"/>
</dbReference>
<dbReference type="InterPro" id="IPR000600">
    <property type="entry name" value="ROK"/>
</dbReference>
<dbReference type="PANTHER" id="PTHR18964:SF149">
    <property type="entry name" value="BIFUNCTIONAL UDP-N-ACETYLGLUCOSAMINE 2-EPIMERASE_N-ACETYLMANNOSAMINE KINASE"/>
    <property type="match status" value="1"/>
</dbReference>
<protein>
    <submittedName>
        <fullName evidence="3">ROK family transcriptional regulator</fullName>
    </submittedName>
</protein>
<evidence type="ECO:0000313" key="3">
    <source>
        <dbReference type="EMBL" id="MBC9713546.1"/>
    </source>
</evidence>
<dbReference type="InterPro" id="IPR000835">
    <property type="entry name" value="HTH_MarR-typ"/>
</dbReference>
<comment type="caution">
    <text evidence="3">The sequence shown here is derived from an EMBL/GenBank/DDBJ whole genome shotgun (WGS) entry which is preliminary data.</text>
</comment>
<dbReference type="InterPro" id="IPR011991">
    <property type="entry name" value="ArsR-like_HTH"/>
</dbReference>
<dbReference type="Proteomes" id="UP000642284">
    <property type="component" value="Unassembled WGS sequence"/>
</dbReference>
<dbReference type="InterPro" id="IPR043129">
    <property type="entry name" value="ATPase_NBD"/>
</dbReference>
<accession>A0ABR7SGD7</accession>
<dbReference type="Gene3D" id="3.30.420.40">
    <property type="match status" value="2"/>
</dbReference>
<proteinExistence type="inferred from homology"/>
<dbReference type="SUPFAM" id="SSF46785">
    <property type="entry name" value="Winged helix' DNA-binding domain"/>
    <property type="match status" value="1"/>
</dbReference>
<comment type="similarity">
    <text evidence="1">Belongs to the ROK (NagC/XylR) family.</text>
</comment>
<dbReference type="CDD" id="cd23763">
    <property type="entry name" value="ASKHA_ATPase_ROK"/>
    <property type="match status" value="1"/>
</dbReference>
<dbReference type="SUPFAM" id="SSF53067">
    <property type="entry name" value="Actin-like ATPase domain"/>
    <property type="match status" value="1"/>
</dbReference>
<dbReference type="InterPro" id="IPR012318">
    <property type="entry name" value="HTH_CRP"/>
</dbReference>
<dbReference type="SMART" id="SM00419">
    <property type="entry name" value="HTH_CRP"/>
    <property type="match status" value="1"/>
</dbReference>
<dbReference type="CDD" id="cd00090">
    <property type="entry name" value="HTH_ARSR"/>
    <property type="match status" value="1"/>
</dbReference>
<dbReference type="Pfam" id="PF12802">
    <property type="entry name" value="MarR_2"/>
    <property type="match status" value="1"/>
</dbReference>
<dbReference type="InterPro" id="IPR036390">
    <property type="entry name" value="WH_DNA-bd_sf"/>
</dbReference>
<dbReference type="InterPro" id="IPR036388">
    <property type="entry name" value="WH-like_DNA-bd_sf"/>
</dbReference>
<sequence>MTTPPWNRRRLRSNNEWLLLERLRLEGPASRAQLARESGLSKPTVSSALAALERAGLVREAGTHAQSRGRVAVLYEPDPRAGFVLGIDIGRARLRTAVADLSGEIVARTEVRNRGRSALSVADAAVGCAEQALAEASLTPADIVRTAVGTPGVFDRPTGRVRYAVNLPGWGRPGLIERMRDRLGTPLSVHNDANLAALGEYTFGSGAGSRLFVYVLIGTGLGMGVVADGELFLGAHGAAGEIGYLPLDGVPATGTAPRRGLLEDAVSADGVVRAARELGMTGPLTAKRVFDAARAGAPAALAAVRQEGERLALAVASVSAVLDPDLVVLGGGVGRGADLFLTTVTQTLHRLTPLRPRIEASTAGDDVVLLGALTLAVRAARPEVFERRTGGA</sequence>
<reference evidence="3 4" key="1">
    <citation type="submission" date="2020-08" db="EMBL/GenBank/DDBJ databases">
        <title>Genemic of Streptomyces polyaspartic.</title>
        <authorList>
            <person name="Liu W."/>
        </authorList>
    </citation>
    <scope>NUCLEOTIDE SEQUENCE [LARGE SCALE GENOMIC DNA]</scope>
    <source>
        <strain evidence="3 4">TRM66268-LWL</strain>
    </source>
</reference>
<dbReference type="EMBL" id="JACTVJ010000006">
    <property type="protein sequence ID" value="MBC9713546.1"/>
    <property type="molecule type" value="Genomic_DNA"/>
</dbReference>
<organism evidence="3 4">
    <name type="scientific">Streptomyces polyasparticus</name>
    <dbReference type="NCBI Taxonomy" id="2767826"/>
    <lineage>
        <taxon>Bacteria</taxon>
        <taxon>Bacillati</taxon>
        <taxon>Actinomycetota</taxon>
        <taxon>Actinomycetes</taxon>
        <taxon>Kitasatosporales</taxon>
        <taxon>Streptomycetaceae</taxon>
        <taxon>Streptomyces</taxon>
    </lineage>
</organism>
<keyword evidence="4" id="KW-1185">Reference proteome</keyword>
<dbReference type="PANTHER" id="PTHR18964">
    <property type="entry name" value="ROK (REPRESSOR, ORF, KINASE) FAMILY"/>
    <property type="match status" value="1"/>
</dbReference>
<evidence type="ECO:0000256" key="1">
    <source>
        <dbReference type="ARBA" id="ARBA00006479"/>
    </source>
</evidence>
<dbReference type="RefSeq" id="WP_187814022.1">
    <property type="nucleotide sequence ID" value="NZ_JACTVJ010000006.1"/>
</dbReference>
<gene>
    <name evidence="3" type="ORF">H9Y04_13295</name>
</gene>
<evidence type="ECO:0000313" key="4">
    <source>
        <dbReference type="Proteomes" id="UP000642284"/>
    </source>
</evidence>